<keyword evidence="4 9" id="KW-0812">Transmembrane</keyword>
<evidence type="ECO:0000256" key="2">
    <source>
        <dbReference type="ARBA" id="ARBA00006416"/>
    </source>
</evidence>
<evidence type="ECO:0000256" key="6">
    <source>
        <dbReference type="ARBA" id="ARBA00022989"/>
    </source>
</evidence>
<reference evidence="11" key="1">
    <citation type="submission" date="2022-11" db="UniProtKB">
        <authorList>
            <consortium name="WormBaseParasite"/>
        </authorList>
    </citation>
    <scope>IDENTIFICATION</scope>
</reference>
<accession>A0A914ZEK7</accession>
<evidence type="ECO:0000256" key="4">
    <source>
        <dbReference type="ARBA" id="ARBA00022692"/>
    </source>
</evidence>
<evidence type="ECO:0000256" key="7">
    <source>
        <dbReference type="ARBA" id="ARBA00023128"/>
    </source>
</evidence>
<dbReference type="Pfam" id="PF03650">
    <property type="entry name" value="MPC"/>
    <property type="match status" value="1"/>
</dbReference>
<evidence type="ECO:0000256" key="9">
    <source>
        <dbReference type="RuleBase" id="RU363100"/>
    </source>
</evidence>
<evidence type="ECO:0000256" key="3">
    <source>
        <dbReference type="ARBA" id="ARBA00022448"/>
    </source>
</evidence>
<dbReference type="InterPro" id="IPR005336">
    <property type="entry name" value="MPC"/>
</dbReference>
<evidence type="ECO:0000256" key="1">
    <source>
        <dbReference type="ARBA" id="ARBA00004448"/>
    </source>
</evidence>
<evidence type="ECO:0000256" key="5">
    <source>
        <dbReference type="ARBA" id="ARBA00022792"/>
    </source>
</evidence>
<comment type="similarity">
    <text evidence="2 9">Belongs to the mitochondrial pyruvate carrier (MPC) (TC 2.A.105) family.</text>
</comment>
<dbReference type="Proteomes" id="UP000887577">
    <property type="component" value="Unplaced"/>
</dbReference>
<dbReference type="AlphaFoldDB" id="A0A914ZEK7"/>
<keyword evidence="8 9" id="KW-0472">Membrane</keyword>
<keyword evidence="3 9" id="KW-0813">Transport</keyword>
<proteinExistence type="inferred from homology"/>
<dbReference type="GO" id="GO:0006850">
    <property type="term" value="P:pyruvate import into mitochondria"/>
    <property type="evidence" value="ECO:0007669"/>
    <property type="project" value="InterPro"/>
</dbReference>
<sequence>MTTAAYKAICRVGDKFVYPVLPNFAKGTWNHPAGPKTVFFWAPTIKWCLVGAGLADLARPAEKLSFSQNFALLATGFIWTRYSLIITPVNYYLASVNFFVGLTGLAQIVRILNYRRSHPEIAAAKTS</sequence>
<protein>
    <recommendedName>
        <fullName evidence="9">Mitochondrial pyruvate carrier</fullName>
    </recommendedName>
</protein>
<comment type="function">
    <text evidence="9">Mediates the uptake of pyruvate into mitochondria.</text>
</comment>
<evidence type="ECO:0000256" key="8">
    <source>
        <dbReference type="ARBA" id="ARBA00023136"/>
    </source>
</evidence>
<keyword evidence="6 9" id="KW-1133">Transmembrane helix</keyword>
<organism evidence="10 11">
    <name type="scientific">Panagrolaimus superbus</name>
    <dbReference type="NCBI Taxonomy" id="310955"/>
    <lineage>
        <taxon>Eukaryota</taxon>
        <taxon>Metazoa</taxon>
        <taxon>Ecdysozoa</taxon>
        <taxon>Nematoda</taxon>
        <taxon>Chromadorea</taxon>
        <taxon>Rhabditida</taxon>
        <taxon>Tylenchina</taxon>
        <taxon>Panagrolaimomorpha</taxon>
        <taxon>Panagrolaimoidea</taxon>
        <taxon>Panagrolaimidae</taxon>
        <taxon>Panagrolaimus</taxon>
    </lineage>
</organism>
<dbReference type="PANTHER" id="PTHR14154">
    <property type="entry name" value="UPF0041 BRAIN PROTEIN 44-RELATED"/>
    <property type="match status" value="1"/>
</dbReference>
<dbReference type="GO" id="GO:0005743">
    <property type="term" value="C:mitochondrial inner membrane"/>
    <property type="evidence" value="ECO:0007669"/>
    <property type="project" value="UniProtKB-SubCell"/>
</dbReference>
<keyword evidence="10" id="KW-1185">Reference proteome</keyword>
<evidence type="ECO:0000313" key="11">
    <source>
        <dbReference type="WBParaSite" id="PSU_v2.g8716.t1"/>
    </source>
</evidence>
<name>A0A914ZEK7_9BILA</name>
<comment type="caution">
    <text evidence="9">Lacks conserved residue(s) required for the propagation of feature annotation.</text>
</comment>
<feature type="transmembrane region" description="Helical" evidence="9">
    <location>
        <begin position="92"/>
        <end position="112"/>
    </location>
</feature>
<comment type="subcellular location">
    <subcellularLocation>
        <location evidence="1 9">Mitochondrion inner membrane</location>
        <topology evidence="1 9">Multi-pass membrane protein</topology>
    </subcellularLocation>
</comment>
<dbReference type="WBParaSite" id="PSU_v2.g8716.t1">
    <property type="protein sequence ID" value="PSU_v2.g8716.t1"/>
    <property type="gene ID" value="PSU_v2.g8716"/>
</dbReference>
<evidence type="ECO:0000313" key="10">
    <source>
        <dbReference type="Proteomes" id="UP000887577"/>
    </source>
</evidence>
<keyword evidence="7 9" id="KW-0496">Mitochondrion</keyword>
<keyword evidence="5 9" id="KW-0999">Mitochondrion inner membrane</keyword>